<keyword evidence="3" id="KW-1185">Reference proteome</keyword>
<dbReference type="EMBL" id="JAHVHU010000008">
    <property type="protein sequence ID" value="MBY5958316.1"/>
    <property type="molecule type" value="Genomic_DNA"/>
</dbReference>
<evidence type="ECO:0000259" key="1">
    <source>
        <dbReference type="Pfam" id="PF12867"/>
    </source>
</evidence>
<evidence type="ECO:0000313" key="3">
    <source>
        <dbReference type="Proteomes" id="UP000753961"/>
    </source>
</evidence>
<dbReference type="AlphaFoldDB" id="A0A953LB83"/>
<dbReference type="Gene3D" id="1.20.120.450">
    <property type="entry name" value="dinb family like domain"/>
    <property type="match status" value="1"/>
</dbReference>
<gene>
    <name evidence="2" type="ORF">KUV50_09255</name>
</gene>
<dbReference type="Proteomes" id="UP000753961">
    <property type="component" value="Unassembled WGS sequence"/>
</dbReference>
<evidence type="ECO:0000313" key="2">
    <source>
        <dbReference type="EMBL" id="MBY5958316.1"/>
    </source>
</evidence>
<dbReference type="Pfam" id="PF12867">
    <property type="entry name" value="DinB_2"/>
    <property type="match status" value="1"/>
</dbReference>
<dbReference type="RefSeq" id="WP_222579854.1">
    <property type="nucleotide sequence ID" value="NZ_JAHVHU010000008.1"/>
</dbReference>
<sequence length="166" mass="19676">MNEDRVPHELIYHLKMGQAFRPVEKIVNLVPFEKIGFRPEPFPYSFYELFWHIRFTQLDILNYCIHSSYEPPVWPGDYWPGKTGPNHEKEWEALKKSYFTERDQLADLIRTSEYGLDDRVAGQSENSDEIHTIFREVLLVIEHSAYHTGQLVMMGRMLGVYPRRDA</sequence>
<reference evidence="2" key="1">
    <citation type="submission" date="2021-06" db="EMBL/GenBank/DDBJ databases">
        <title>44 bacteria genomes isolated from Dapeng, Shenzhen.</title>
        <authorList>
            <person name="Zheng W."/>
            <person name="Yu S."/>
            <person name="Huang Y."/>
        </authorList>
    </citation>
    <scope>NUCLEOTIDE SEQUENCE</scope>
    <source>
        <strain evidence="2">DP5N28-2</strain>
    </source>
</reference>
<dbReference type="SUPFAM" id="SSF109854">
    <property type="entry name" value="DinB/YfiT-like putative metalloenzymes"/>
    <property type="match status" value="1"/>
</dbReference>
<dbReference type="InterPro" id="IPR034660">
    <property type="entry name" value="DinB/YfiT-like"/>
</dbReference>
<accession>A0A953LB83</accession>
<protein>
    <submittedName>
        <fullName evidence="2">DinB family protein</fullName>
    </submittedName>
</protein>
<organism evidence="2 3">
    <name type="scientific">Membranihabitans marinus</name>
    <dbReference type="NCBI Taxonomy" id="1227546"/>
    <lineage>
        <taxon>Bacteria</taxon>
        <taxon>Pseudomonadati</taxon>
        <taxon>Bacteroidota</taxon>
        <taxon>Saprospiria</taxon>
        <taxon>Saprospirales</taxon>
        <taxon>Saprospiraceae</taxon>
        <taxon>Membranihabitans</taxon>
    </lineage>
</organism>
<proteinExistence type="predicted"/>
<feature type="domain" description="DinB-like" evidence="1">
    <location>
        <begin position="24"/>
        <end position="151"/>
    </location>
</feature>
<name>A0A953LB83_9BACT</name>
<dbReference type="InterPro" id="IPR024775">
    <property type="entry name" value="DinB-like"/>
</dbReference>
<comment type="caution">
    <text evidence="2">The sequence shown here is derived from an EMBL/GenBank/DDBJ whole genome shotgun (WGS) entry which is preliminary data.</text>
</comment>